<proteinExistence type="predicted"/>
<dbReference type="GO" id="GO:0009658">
    <property type="term" value="P:chloroplast organization"/>
    <property type="evidence" value="ECO:0007669"/>
    <property type="project" value="InterPro"/>
</dbReference>
<dbReference type="PANTHER" id="PTHR47594:SF3">
    <property type="entry name" value="PROTEIN THYLAKOID ASSEMBLY 8, CHLOROPLASTIC"/>
    <property type="match status" value="1"/>
</dbReference>
<dbReference type="AlphaFoldDB" id="A0AAE1MJA8"/>
<feature type="region of interest" description="Disordered" evidence="1">
    <location>
        <begin position="1"/>
        <end position="49"/>
    </location>
</feature>
<feature type="compositionally biased region" description="Polar residues" evidence="1">
    <location>
        <begin position="1"/>
        <end position="11"/>
    </location>
</feature>
<protein>
    <submittedName>
        <fullName evidence="2">Uncharacterized protein</fullName>
    </submittedName>
</protein>
<gene>
    <name evidence="2" type="ORF">QN277_024211</name>
</gene>
<dbReference type="EMBL" id="JAWXYG010000007">
    <property type="protein sequence ID" value="KAK4267429.1"/>
    <property type="molecule type" value="Genomic_DNA"/>
</dbReference>
<organism evidence="2 3">
    <name type="scientific">Acacia crassicarpa</name>
    <name type="common">northern wattle</name>
    <dbReference type="NCBI Taxonomy" id="499986"/>
    <lineage>
        <taxon>Eukaryota</taxon>
        <taxon>Viridiplantae</taxon>
        <taxon>Streptophyta</taxon>
        <taxon>Embryophyta</taxon>
        <taxon>Tracheophyta</taxon>
        <taxon>Spermatophyta</taxon>
        <taxon>Magnoliopsida</taxon>
        <taxon>eudicotyledons</taxon>
        <taxon>Gunneridae</taxon>
        <taxon>Pentapetalae</taxon>
        <taxon>rosids</taxon>
        <taxon>fabids</taxon>
        <taxon>Fabales</taxon>
        <taxon>Fabaceae</taxon>
        <taxon>Caesalpinioideae</taxon>
        <taxon>mimosoid clade</taxon>
        <taxon>Acacieae</taxon>
        <taxon>Acacia</taxon>
    </lineage>
</organism>
<reference evidence="2" key="1">
    <citation type="submission" date="2023-10" db="EMBL/GenBank/DDBJ databases">
        <title>Chromosome-level genome of the transformable northern wattle, Acacia crassicarpa.</title>
        <authorList>
            <person name="Massaro I."/>
            <person name="Sinha N.R."/>
            <person name="Poethig S."/>
            <person name="Leichty A.R."/>
        </authorList>
    </citation>
    <scope>NUCLEOTIDE SEQUENCE</scope>
    <source>
        <strain evidence="2">Acra3RX</strain>
        <tissue evidence="2">Leaf</tissue>
    </source>
</reference>
<dbReference type="GO" id="GO:0003723">
    <property type="term" value="F:RNA binding"/>
    <property type="evidence" value="ECO:0007669"/>
    <property type="project" value="InterPro"/>
</dbReference>
<dbReference type="Gene3D" id="1.25.40.10">
    <property type="entry name" value="Tetratricopeptide repeat domain"/>
    <property type="match status" value="1"/>
</dbReference>
<evidence type="ECO:0000313" key="2">
    <source>
        <dbReference type="EMBL" id="KAK4267429.1"/>
    </source>
</evidence>
<dbReference type="PANTHER" id="PTHR47594">
    <property type="entry name" value="PPR CONTAINING PLANT-LIKE PROTEIN"/>
    <property type="match status" value="1"/>
</dbReference>
<dbReference type="InterPro" id="IPR011990">
    <property type="entry name" value="TPR-like_helical_dom_sf"/>
</dbReference>
<dbReference type="GO" id="GO:0000373">
    <property type="term" value="P:Group II intron splicing"/>
    <property type="evidence" value="ECO:0007669"/>
    <property type="project" value="InterPro"/>
</dbReference>
<dbReference type="InterPro" id="IPR044190">
    <property type="entry name" value="THA8-like"/>
</dbReference>
<dbReference type="Proteomes" id="UP001293593">
    <property type="component" value="Unassembled WGS sequence"/>
</dbReference>
<comment type="caution">
    <text evidence="2">The sequence shown here is derived from an EMBL/GenBank/DDBJ whole genome shotgun (WGS) entry which is preliminary data.</text>
</comment>
<sequence>MAFSTVHQNPTFLKPHRSLPPKPSTPTTSSTSAYVSVQCGRGPRSQRGPLVKGRTLSIEAIQAVQTLKRLHRTKPPNVDDLVSKNLSRLIKSDLMAVLKELLRQDRCALALRAFSALRTEYKAELSLYAEIVKALARNGMAEDVDRLIVEMEESEGGIECEDKGLVELIKAVIGAERRESTVRIYGMMKKSGWGSSVEADEYVAKVLSNGLKNFGEEALSQEVESEYKKSFAKFSRDRMEKSIA</sequence>
<keyword evidence="3" id="KW-1185">Reference proteome</keyword>
<accession>A0AAE1MJA8</accession>
<evidence type="ECO:0000256" key="1">
    <source>
        <dbReference type="SAM" id="MobiDB-lite"/>
    </source>
</evidence>
<name>A0AAE1MJA8_9FABA</name>
<evidence type="ECO:0000313" key="3">
    <source>
        <dbReference type="Proteomes" id="UP001293593"/>
    </source>
</evidence>